<dbReference type="EMBL" id="OW152819">
    <property type="protein sequence ID" value="CAH2074362.1"/>
    <property type="molecule type" value="Genomic_DNA"/>
</dbReference>
<evidence type="ECO:0000313" key="2">
    <source>
        <dbReference type="EMBL" id="CAH2074362.1"/>
    </source>
</evidence>
<feature type="non-terminal residue" evidence="2">
    <location>
        <position position="1"/>
    </location>
</feature>
<proteinExistence type="predicted"/>
<reference evidence="2" key="1">
    <citation type="submission" date="2022-03" db="EMBL/GenBank/DDBJ databases">
        <authorList>
            <person name="Martin H S."/>
        </authorList>
    </citation>
    <scope>NUCLEOTIDE SEQUENCE</scope>
</reference>
<accession>A0ABN8J536</accession>
<feature type="compositionally biased region" description="Basic and acidic residues" evidence="1">
    <location>
        <begin position="104"/>
        <end position="118"/>
    </location>
</feature>
<evidence type="ECO:0000256" key="1">
    <source>
        <dbReference type="SAM" id="MobiDB-lite"/>
    </source>
</evidence>
<protein>
    <recommendedName>
        <fullName evidence="4">LAGLIDADG homing endonuclease</fullName>
    </recommendedName>
</protein>
<gene>
    <name evidence="2" type="ORF">IPOD504_LOCUS16041</name>
</gene>
<name>A0ABN8J536_9NEOP</name>
<evidence type="ECO:0008006" key="4">
    <source>
        <dbReference type="Google" id="ProtNLM"/>
    </source>
</evidence>
<evidence type="ECO:0000313" key="3">
    <source>
        <dbReference type="Proteomes" id="UP000837857"/>
    </source>
</evidence>
<dbReference type="Proteomes" id="UP000837857">
    <property type="component" value="Chromosome 7"/>
</dbReference>
<keyword evidence="3" id="KW-1185">Reference proteome</keyword>
<feature type="region of interest" description="Disordered" evidence="1">
    <location>
        <begin position="104"/>
        <end position="130"/>
    </location>
</feature>
<sequence length="258" mass="29470">MVRLRVGRRTCRSVWKIDVRTRWRRTSSRGTGGLVHVSTSDQACSEDLSGVKRAAAHTRCEKKKRVLVDQYRSLSLLVRFASGSIKLFRRIKCTAGQWQHCDEHKDQRNRSFEPKPKPELMPSPVSHTSANMRGNVEIEAKLDSGNNDNQGLIDDFERYLRGADLKHVTQSAIVRKIHNGRWVLNICVRDTGGPRQVRLAEESEQGGRYRNSVLNTRIVHTSKDNIQVYVELLQDIAELFTTGYGFVTPDGNKNWLKD</sequence>
<organism evidence="2 3">
    <name type="scientific">Iphiclides podalirius</name>
    <name type="common">scarce swallowtail</name>
    <dbReference type="NCBI Taxonomy" id="110791"/>
    <lineage>
        <taxon>Eukaryota</taxon>
        <taxon>Metazoa</taxon>
        <taxon>Ecdysozoa</taxon>
        <taxon>Arthropoda</taxon>
        <taxon>Hexapoda</taxon>
        <taxon>Insecta</taxon>
        <taxon>Pterygota</taxon>
        <taxon>Neoptera</taxon>
        <taxon>Endopterygota</taxon>
        <taxon>Lepidoptera</taxon>
        <taxon>Glossata</taxon>
        <taxon>Ditrysia</taxon>
        <taxon>Papilionoidea</taxon>
        <taxon>Papilionidae</taxon>
        <taxon>Papilioninae</taxon>
        <taxon>Iphiclides</taxon>
    </lineage>
</organism>